<dbReference type="Gene3D" id="3.40.30.10">
    <property type="entry name" value="Glutaredoxin"/>
    <property type="match status" value="3"/>
</dbReference>
<keyword evidence="3" id="KW-0413">Isomerase</keyword>
<dbReference type="AlphaFoldDB" id="A0A078A057"/>
<organism evidence="3 4">
    <name type="scientific">Stylonychia lemnae</name>
    <name type="common">Ciliate</name>
    <dbReference type="NCBI Taxonomy" id="5949"/>
    <lineage>
        <taxon>Eukaryota</taxon>
        <taxon>Sar</taxon>
        <taxon>Alveolata</taxon>
        <taxon>Ciliophora</taxon>
        <taxon>Intramacronucleata</taxon>
        <taxon>Spirotrichea</taxon>
        <taxon>Stichotrichia</taxon>
        <taxon>Sporadotrichida</taxon>
        <taxon>Oxytrichidae</taxon>
        <taxon>Stylonychinae</taxon>
        <taxon>Stylonychia</taxon>
    </lineage>
</organism>
<dbReference type="PANTHER" id="PTHR45815:SF3">
    <property type="entry name" value="PROTEIN DISULFIDE-ISOMERASE A6"/>
    <property type="match status" value="1"/>
</dbReference>
<evidence type="ECO:0000256" key="1">
    <source>
        <dbReference type="SAM" id="MobiDB-lite"/>
    </source>
</evidence>
<dbReference type="PANTHER" id="PTHR45815">
    <property type="entry name" value="PROTEIN DISULFIDE-ISOMERASE A6"/>
    <property type="match status" value="1"/>
</dbReference>
<name>A0A078A057_STYLE</name>
<gene>
    <name evidence="3" type="primary">Contig9721.g10398</name>
    <name evidence="3" type="ORF">STYLEM_3157</name>
</gene>
<dbReference type="Proteomes" id="UP000039865">
    <property type="component" value="Unassembled WGS sequence"/>
</dbReference>
<evidence type="ECO:0000313" key="3">
    <source>
        <dbReference type="EMBL" id="CDW74163.1"/>
    </source>
</evidence>
<dbReference type="GO" id="GO:0016853">
    <property type="term" value="F:isomerase activity"/>
    <property type="evidence" value="ECO:0007669"/>
    <property type="project" value="UniProtKB-KW"/>
</dbReference>
<accession>A0A078A057</accession>
<dbReference type="GO" id="GO:0034976">
    <property type="term" value="P:response to endoplasmic reticulum stress"/>
    <property type="evidence" value="ECO:0007669"/>
    <property type="project" value="TreeGrafter"/>
</dbReference>
<evidence type="ECO:0000313" key="4">
    <source>
        <dbReference type="Proteomes" id="UP000039865"/>
    </source>
</evidence>
<evidence type="ECO:0000259" key="2">
    <source>
        <dbReference type="Pfam" id="PF00085"/>
    </source>
</evidence>
<sequence length="443" mass="51748">MGIPRWSNQQIKTSMILQLIVLKTCGSQSFMPHGVVILDGVAKVGALDMTTDREAGSSFGIRGFPSLKFFGINKTRPKDYNGRRDLESLVKFAKEQIENKDSQPEADDIKPPKRKMEDIIDPIQRRKLQEDRIIDPEQQKVKDQVPKFRGAGDKERFTPGRFRLPPDILTFNETTFDTQVIQNNDVWFILFYKADDQESFKIAQIMRRDQIRVRDQAKIAIINVEENPELVARFKIENSPVLIYFNTNDTEGYQRSDADARELSLKDLQSIAPTLQKLLREQNSYLEEIQDSRQFYSKCKPRGSCVFFFVPKISTQITEKVRKTQLDQLRDSIKAIEGEEINFFWSQYEDQQALQDTFKISTSESEIKVALIKAFQRKFATLDEEFSKESLIQFISDTDKPNYNFQEFNMRPNIVDKNRDQDFERLRRNNRKTKDSKQAKDDL</sequence>
<proteinExistence type="predicted"/>
<keyword evidence="4" id="KW-1185">Reference proteome</keyword>
<dbReference type="OrthoDB" id="2121326at2759"/>
<dbReference type="CDD" id="cd02961">
    <property type="entry name" value="PDI_a_family"/>
    <property type="match status" value="1"/>
</dbReference>
<feature type="region of interest" description="Disordered" evidence="1">
    <location>
        <begin position="97"/>
        <end position="118"/>
    </location>
</feature>
<dbReference type="Pfam" id="PF00085">
    <property type="entry name" value="Thioredoxin"/>
    <property type="match status" value="1"/>
</dbReference>
<reference evidence="3 4" key="1">
    <citation type="submission" date="2014-06" db="EMBL/GenBank/DDBJ databases">
        <authorList>
            <person name="Swart Estienne"/>
        </authorList>
    </citation>
    <scope>NUCLEOTIDE SEQUENCE [LARGE SCALE GENOMIC DNA]</scope>
    <source>
        <strain evidence="3 4">130c</strain>
    </source>
</reference>
<dbReference type="InParanoid" id="A0A078A057"/>
<dbReference type="GO" id="GO:0005788">
    <property type="term" value="C:endoplasmic reticulum lumen"/>
    <property type="evidence" value="ECO:0007669"/>
    <property type="project" value="TreeGrafter"/>
</dbReference>
<dbReference type="InterPro" id="IPR013766">
    <property type="entry name" value="Thioredoxin_domain"/>
</dbReference>
<feature type="domain" description="Thioredoxin" evidence="2">
    <location>
        <begin position="42"/>
        <end position="94"/>
    </location>
</feature>
<dbReference type="GO" id="GO:0015035">
    <property type="term" value="F:protein-disulfide reductase activity"/>
    <property type="evidence" value="ECO:0007669"/>
    <property type="project" value="TreeGrafter"/>
</dbReference>
<protein>
    <submittedName>
        <fullName evidence="3">Protein disulfide isomerase</fullName>
    </submittedName>
</protein>
<dbReference type="InterPro" id="IPR036249">
    <property type="entry name" value="Thioredoxin-like_sf"/>
</dbReference>
<dbReference type="SUPFAM" id="SSF52833">
    <property type="entry name" value="Thioredoxin-like"/>
    <property type="match status" value="2"/>
</dbReference>
<dbReference type="EMBL" id="CCKQ01003058">
    <property type="protein sequence ID" value="CDW74163.1"/>
    <property type="molecule type" value="Genomic_DNA"/>
</dbReference>